<protein>
    <submittedName>
        <fullName evidence="2">Putative P5a protein</fullName>
    </submittedName>
</protein>
<sequence length="96" mass="11468">MKFRNRLQRPPHLQSDPPVQDLWSHRNLNRNLLRNLNRNLLRNLNRKSHSLHSGNPLCRPRNPLCRPMSHSGQSQSLIAYMLRKSPHLMNPRYVYL</sequence>
<evidence type="ECO:0000256" key="1">
    <source>
        <dbReference type="SAM" id="MobiDB-lite"/>
    </source>
</evidence>
<feature type="compositionally biased region" description="Low complexity" evidence="1">
    <location>
        <begin position="55"/>
        <end position="67"/>
    </location>
</feature>
<gene>
    <name evidence="2" type="primary">ORF5a</name>
</gene>
<dbReference type="RefSeq" id="YP_009552855.1">
    <property type="nucleotide sequence ID" value="NC_040680.1"/>
</dbReference>
<dbReference type="KEGG" id="vg:41702096"/>
<name>A0A2U8N4X9_9TOMB</name>
<dbReference type="EMBL" id="MF120198">
    <property type="protein sequence ID" value="AWL54269.1"/>
    <property type="molecule type" value="Genomic_RNA"/>
</dbReference>
<keyword evidence="3" id="KW-1185">Reference proteome</keyword>
<dbReference type="Proteomes" id="UP000290719">
    <property type="component" value="Segment"/>
</dbReference>
<accession>A0A2U8N4X9</accession>
<dbReference type="GeneID" id="41702096"/>
<proteinExistence type="predicted"/>
<feature type="region of interest" description="Disordered" evidence="1">
    <location>
        <begin position="1"/>
        <end position="21"/>
    </location>
</feature>
<organism evidence="2">
    <name type="scientific">Apple luteovirus 1</name>
    <dbReference type="NCBI Taxonomy" id="2170544"/>
    <lineage>
        <taxon>Viruses</taxon>
        <taxon>Riboviria</taxon>
        <taxon>Orthornavirae</taxon>
        <taxon>Kitrinoviricota</taxon>
        <taxon>Tolucaviricetes</taxon>
        <taxon>Tolivirales</taxon>
        <taxon>Tombusviridae</taxon>
        <taxon>Regressovirinae</taxon>
        <taxon>Luteovirus</taxon>
        <taxon>Luteovirus mali</taxon>
    </lineage>
</organism>
<reference evidence="2" key="1">
    <citation type="journal article" date="2018" name="Virol. J.">
        <title>Characterization of a new apple luteovirus identified by high-throughput sequencing.</title>
        <authorList>
            <person name="Liu H."/>
            <person name="Wu L."/>
            <person name="Nikolaeva E."/>
            <person name="Peter K."/>
            <person name="Liu Z."/>
            <person name="Mollov D."/>
            <person name="Cao M."/>
            <person name="Li R."/>
        </authorList>
    </citation>
    <scope>NUCLEOTIDE SEQUENCE [LARGE SCALE GENOMIC DNA]</scope>
    <source>
        <strain evidence="2">PA8</strain>
    </source>
</reference>
<evidence type="ECO:0000313" key="2">
    <source>
        <dbReference type="EMBL" id="AWL54269.1"/>
    </source>
</evidence>
<evidence type="ECO:0000313" key="3">
    <source>
        <dbReference type="Proteomes" id="UP000290719"/>
    </source>
</evidence>
<feature type="region of interest" description="Disordered" evidence="1">
    <location>
        <begin position="47"/>
        <end position="70"/>
    </location>
</feature>